<evidence type="ECO:0000313" key="2">
    <source>
        <dbReference type="Proteomes" id="UP000789366"/>
    </source>
</evidence>
<dbReference type="EMBL" id="CAJVPW010027581">
    <property type="protein sequence ID" value="CAG8715989.1"/>
    <property type="molecule type" value="Genomic_DNA"/>
</dbReference>
<reference evidence="1" key="1">
    <citation type="submission" date="2021-06" db="EMBL/GenBank/DDBJ databases">
        <authorList>
            <person name="Kallberg Y."/>
            <person name="Tangrot J."/>
            <person name="Rosling A."/>
        </authorList>
    </citation>
    <scope>NUCLEOTIDE SEQUENCE</scope>
    <source>
        <strain evidence="1">28 12/20/2015</strain>
    </source>
</reference>
<sequence>MKYQRKFNHIYKILSLGFYPPVVKETRRNSLNGTVYQIPDNYSVSLAINKIQITCKTQYQDNGSVKFTISWINSKTKKYVTSYSSATDAGNKFLQKLGKHKSHTSGVTLFGLDLECLEKQRSQLKNSIHQQKSLNKLSSTQANRRLKLLAINIRNNIQPLLLEHSDSTTSLNLEKINLQYNHDAIELKFQSIAKDFTSSEHLDSIVYACEDSLTSRDSVRRLAAVIPEMDREHLISQRRIEINNIMNQKIPVNVFTINHAENVPNDIIRLKLGGDGRQVGRQQNHVLFTICILNEKELVLFPKNQY</sequence>
<evidence type="ECO:0000313" key="1">
    <source>
        <dbReference type="EMBL" id="CAG8715989.1"/>
    </source>
</evidence>
<feature type="non-terminal residue" evidence="1">
    <location>
        <position position="306"/>
    </location>
</feature>
<gene>
    <name evidence="1" type="ORF">SPELUC_LOCUS12119</name>
</gene>
<name>A0ACA9PN25_9GLOM</name>
<comment type="caution">
    <text evidence="1">The sequence shown here is derived from an EMBL/GenBank/DDBJ whole genome shotgun (WGS) entry which is preliminary data.</text>
</comment>
<protein>
    <submittedName>
        <fullName evidence="1">5402_t:CDS:1</fullName>
    </submittedName>
</protein>
<organism evidence="1 2">
    <name type="scientific">Cetraspora pellucida</name>
    <dbReference type="NCBI Taxonomy" id="1433469"/>
    <lineage>
        <taxon>Eukaryota</taxon>
        <taxon>Fungi</taxon>
        <taxon>Fungi incertae sedis</taxon>
        <taxon>Mucoromycota</taxon>
        <taxon>Glomeromycotina</taxon>
        <taxon>Glomeromycetes</taxon>
        <taxon>Diversisporales</taxon>
        <taxon>Gigasporaceae</taxon>
        <taxon>Cetraspora</taxon>
    </lineage>
</organism>
<accession>A0ACA9PN25</accession>
<proteinExistence type="predicted"/>
<feature type="non-terminal residue" evidence="1">
    <location>
        <position position="1"/>
    </location>
</feature>
<keyword evidence="2" id="KW-1185">Reference proteome</keyword>
<dbReference type="Proteomes" id="UP000789366">
    <property type="component" value="Unassembled WGS sequence"/>
</dbReference>